<feature type="region of interest" description="Disordered" evidence="1">
    <location>
        <begin position="145"/>
        <end position="191"/>
    </location>
</feature>
<feature type="compositionally biased region" description="Polar residues" evidence="1">
    <location>
        <begin position="357"/>
        <end position="376"/>
    </location>
</feature>
<feature type="compositionally biased region" description="Basic and acidic residues" evidence="1">
    <location>
        <begin position="379"/>
        <end position="389"/>
    </location>
</feature>
<comment type="caution">
    <text evidence="2">The sequence shown here is derived from an EMBL/GenBank/DDBJ whole genome shotgun (WGS) entry which is preliminary data.</text>
</comment>
<accession>A0A066X4I9</accession>
<dbReference type="AlphaFoldDB" id="A0A066X4I9"/>
<evidence type="ECO:0000313" key="3">
    <source>
        <dbReference type="Proteomes" id="UP000027238"/>
    </source>
</evidence>
<dbReference type="STRING" id="1173701.A0A066X4I9"/>
<dbReference type="EMBL" id="JMSE01001187">
    <property type="protein sequence ID" value="KDN63862.1"/>
    <property type="molecule type" value="Genomic_DNA"/>
</dbReference>
<organism evidence="2 3">
    <name type="scientific">Colletotrichum sublineola</name>
    <name type="common">Sorghum anthracnose fungus</name>
    <dbReference type="NCBI Taxonomy" id="1173701"/>
    <lineage>
        <taxon>Eukaryota</taxon>
        <taxon>Fungi</taxon>
        <taxon>Dikarya</taxon>
        <taxon>Ascomycota</taxon>
        <taxon>Pezizomycotina</taxon>
        <taxon>Sordariomycetes</taxon>
        <taxon>Hypocreomycetidae</taxon>
        <taxon>Glomerellales</taxon>
        <taxon>Glomerellaceae</taxon>
        <taxon>Colletotrichum</taxon>
        <taxon>Colletotrichum graminicola species complex</taxon>
    </lineage>
</organism>
<feature type="compositionally biased region" description="Low complexity" evidence="1">
    <location>
        <begin position="179"/>
        <end position="188"/>
    </location>
</feature>
<dbReference type="GO" id="GO:0003824">
    <property type="term" value="F:catalytic activity"/>
    <property type="evidence" value="ECO:0007669"/>
    <property type="project" value="InterPro"/>
</dbReference>
<protein>
    <submittedName>
        <fullName evidence="2">Putative ankyrin repeat protein</fullName>
    </submittedName>
</protein>
<keyword evidence="3" id="KW-1185">Reference proteome</keyword>
<dbReference type="GO" id="GO:0009116">
    <property type="term" value="P:nucleoside metabolic process"/>
    <property type="evidence" value="ECO:0007669"/>
    <property type="project" value="InterPro"/>
</dbReference>
<evidence type="ECO:0000313" key="2">
    <source>
        <dbReference type="EMBL" id="KDN63862.1"/>
    </source>
</evidence>
<feature type="region of interest" description="Disordered" evidence="1">
    <location>
        <begin position="357"/>
        <end position="405"/>
    </location>
</feature>
<evidence type="ECO:0000256" key="1">
    <source>
        <dbReference type="SAM" id="MobiDB-lite"/>
    </source>
</evidence>
<dbReference type="HOGENOM" id="CLU_642518_0_0_1"/>
<sequence length="427" mass="47268">MPSGGPRHKKLGTLSDTRASLLDTWQHPSSGPNLCISFRERRCPCSMLRTGSNEGSGIGGKANRVYNVRMLDLLTKTLKLAAKAEPVKPASCTIDAQFLERQLPLVGATSHPVAAGRNASASSEPTGGASDRTASYYLPVLVSKPSAPARSRNRHERAESYHTMQSQPLIETVPRQRRGSSSESGTSSDVDLVESYNDNNSYTVGWVCTTNTDHLASRAFLENVYTERRSISKNDHFNCTFGSVGEHKVVIVCLRSGETVITNITDSTFCIGGVIDYDILSKPDGFEPKYIKYYGDIVPPVSLLQLAVEQLNNHHVFNGTCFDQSIRETIEKHPTLLDTYKRPESNKDQTVVGPQSNRLFQGSHANSSFSEATNRYTPPRRDPEKEPKVRYGTIASSSQPLKRSSIRDTIAQEKKRAVFRCGNRRQR</sequence>
<name>A0A066X4I9_COLSU</name>
<dbReference type="InterPro" id="IPR035994">
    <property type="entry name" value="Nucleoside_phosphorylase_sf"/>
</dbReference>
<proteinExistence type="predicted"/>
<reference evidence="3" key="1">
    <citation type="journal article" date="2014" name="Genome Announc.">
        <title>Draft genome sequence of Colletotrichum sublineola, a destructive pathogen of cultivated sorghum.</title>
        <authorList>
            <person name="Baroncelli R."/>
            <person name="Sanz-Martin J.M."/>
            <person name="Rech G.E."/>
            <person name="Sukno S.A."/>
            <person name="Thon M.R."/>
        </authorList>
    </citation>
    <scope>NUCLEOTIDE SEQUENCE [LARGE SCALE GENOMIC DNA]</scope>
    <source>
        <strain evidence="3">TX430BB</strain>
    </source>
</reference>
<dbReference type="Proteomes" id="UP000027238">
    <property type="component" value="Unassembled WGS sequence"/>
</dbReference>
<gene>
    <name evidence="2" type="ORF">CSUB01_09330</name>
</gene>
<dbReference type="Gene3D" id="3.40.50.1580">
    <property type="entry name" value="Nucleoside phosphorylase domain"/>
    <property type="match status" value="1"/>
</dbReference>